<gene>
    <name evidence="2" type="ORF">GCM10025783_00530</name>
</gene>
<dbReference type="PANTHER" id="PTHR39515:SF2">
    <property type="entry name" value="HTH-TYPE TRANSCRIPTIONAL REGULATOR RV0880"/>
    <property type="match status" value="1"/>
</dbReference>
<proteinExistence type="predicted"/>
<protein>
    <submittedName>
        <fullName evidence="2">MarR family transcriptional regulator</fullName>
    </submittedName>
</protein>
<dbReference type="InterPro" id="IPR000835">
    <property type="entry name" value="HTH_MarR-typ"/>
</dbReference>
<name>A0ABP8YTC8_9MICO</name>
<dbReference type="SUPFAM" id="SSF46785">
    <property type="entry name" value="Winged helix' DNA-binding domain"/>
    <property type="match status" value="1"/>
</dbReference>
<reference evidence="3" key="1">
    <citation type="journal article" date="2019" name="Int. J. Syst. Evol. Microbiol.">
        <title>The Global Catalogue of Microorganisms (GCM) 10K type strain sequencing project: providing services to taxonomists for standard genome sequencing and annotation.</title>
        <authorList>
            <consortium name="The Broad Institute Genomics Platform"/>
            <consortium name="The Broad Institute Genome Sequencing Center for Infectious Disease"/>
            <person name="Wu L."/>
            <person name="Ma J."/>
        </authorList>
    </citation>
    <scope>NUCLEOTIDE SEQUENCE [LARGE SCALE GENOMIC DNA]</scope>
    <source>
        <strain evidence="3">JCM 19015</strain>
    </source>
</reference>
<dbReference type="Gene3D" id="1.10.287.100">
    <property type="match status" value="1"/>
</dbReference>
<evidence type="ECO:0000313" key="3">
    <source>
        <dbReference type="Proteomes" id="UP001500121"/>
    </source>
</evidence>
<accession>A0ABP8YTC8</accession>
<keyword evidence="3" id="KW-1185">Reference proteome</keyword>
<dbReference type="InterPro" id="IPR052526">
    <property type="entry name" value="HTH-type_Bedaq_tolerance"/>
</dbReference>
<comment type="caution">
    <text evidence="2">The sequence shown here is derived from an EMBL/GenBank/DDBJ whole genome shotgun (WGS) entry which is preliminary data.</text>
</comment>
<dbReference type="Pfam" id="PF12802">
    <property type="entry name" value="MarR_2"/>
    <property type="match status" value="1"/>
</dbReference>
<dbReference type="InterPro" id="IPR036388">
    <property type="entry name" value="WH-like_DNA-bd_sf"/>
</dbReference>
<dbReference type="Proteomes" id="UP001500121">
    <property type="component" value="Unassembled WGS sequence"/>
</dbReference>
<sequence length="161" mass="17287">MLDPVMIDSLGCASVTDPESEDLAARTAHEVRVAVGRLWRRLRLVANEGGLSASQSSALARIAKGEADTAAALAAMDGVRPQSMAATVAALERDGLVERSVDPADGRRAILRMTPAGEARFRGDRAARQEWLARTLRERLDDGELATVLEAAALLQRLTER</sequence>
<evidence type="ECO:0000259" key="1">
    <source>
        <dbReference type="PROSITE" id="PS50995"/>
    </source>
</evidence>
<dbReference type="InterPro" id="IPR036390">
    <property type="entry name" value="WH_DNA-bd_sf"/>
</dbReference>
<dbReference type="PANTHER" id="PTHR39515">
    <property type="entry name" value="CONSERVED PROTEIN"/>
    <property type="match status" value="1"/>
</dbReference>
<dbReference type="Gene3D" id="1.10.10.10">
    <property type="entry name" value="Winged helix-like DNA-binding domain superfamily/Winged helix DNA-binding domain"/>
    <property type="match status" value="1"/>
</dbReference>
<dbReference type="SMART" id="SM00347">
    <property type="entry name" value="HTH_MARR"/>
    <property type="match status" value="1"/>
</dbReference>
<evidence type="ECO:0000313" key="2">
    <source>
        <dbReference type="EMBL" id="GAA4734752.1"/>
    </source>
</evidence>
<organism evidence="2 3">
    <name type="scientific">Amnibacterium soli</name>
    <dbReference type="NCBI Taxonomy" id="1282736"/>
    <lineage>
        <taxon>Bacteria</taxon>
        <taxon>Bacillati</taxon>
        <taxon>Actinomycetota</taxon>
        <taxon>Actinomycetes</taxon>
        <taxon>Micrococcales</taxon>
        <taxon>Microbacteriaceae</taxon>
        <taxon>Amnibacterium</taxon>
    </lineage>
</organism>
<feature type="domain" description="HTH marR-type" evidence="1">
    <location>
        <begin position="24"/>
        <end position="160"/>
    </location>
</feature>
<dbReference type="PROSITE" id="PS50995">
    <property type="entry name" value="HTH_MARR_2"/>
    <property type="match status" value="1"/>
</dbReference>
<dbReference type="EMBL" id="BAABLP010000001">
    <property type="protein sequence ID" value="GAA4734752.1"/>
    <property type="molecule type" value="Genomic_DNA"/>
</dbReference>